<evidence type="ECO:0000259" key="4">
    <source>
        <dbReference type="Pfam" id="PF14257"/>
    </source>
</evidence>
<evidence type="ECO:0000256" key="1">
    <source>
        <dbReference type="SAM" id="Coils"/>
    </source>
</evidence>
<keyword evidence="3" id="KW-1133">Transmembrane helix</keyword>
<organism evidence="5 6">
    <name type="scientific">Microbacterium paludicola</name>
    <dbReference type="NCBI Taxonomy" id="300019"/>
    <lineage>
        <taxon>Bacteria</taxon>
        <taxon>Bacillati</taxon>
        <taxon>Actinomycetota</taxon>
        <taxon>Actinomycetes</taxon>
        <taxon>Micrococcales</taxon>
        <taxon>Microbacteriaceae</taxon>
        <taxon>Microbacterium</taxon>
    </lineage>
</organism>
<name>A0ABU1HX80_9MICO</name>
<keyword evidence="1" id="KW-0175">Coiled coil</keyword>
<feature type="coiled-coil region" evidence="1">
    <location>
        <begin position="261"/>
        <end position="288"/>
    </location>
</feature>
<comment type="caution">
    <text evidence="5">The sequence shown here is derived from an EMBL/GenBank/DDBJ whole genome shotgun (WGS) entry which is preliminary data.</text>
</comment>
<reference evidence="5 6" key="1">
    <citation type="submission" date="2023-08" db="EMBL/GenBank/DDBJ databases">
        <title>Functional and genomic diversity of the sorghum phyllosphere microbiome.</title>
        <authorList>
            <person name="Shade A."/>
        </authorList>
    </citation>
    <scope>NUCLEOTIDE SEQUENCE [LARGE SCALE GENOMIC DNA]</scope>
    <source>
        <strain evidence="5 6">SORGH_AS_0919</strain>
    </source>
</reference>
<keyword evidence="6" id="KW-1185">Reference proteome</keyword>
<evidence type="ECO:0000313" key="5">
    <source>
        <dbReference type="EMBL" id="MDR6166244.1"/>
    </source>
</evidence>
<dbReference type="RefSeq" id="WP_309664525.1">
    <property type="nucleotide sequence ID" value="NZ_JAVIZA010000001.1"/>
</dbReference>
<evidence type="ECO:0000256" key="2">
    <source>
        <dbReference type="SAM" id="MobiDB-lite"/>
    </source>
</evidence>
<proteinExistence type="predicted"/>
<feature type="region of interest" description="Disordered" evidence="2">
    <location>
        <begin position="71"/>
        <end position="115"/>
    </location>
</feature>
<protein>
    <recommendedName>
        <fullName evidence="4">DUF4349 domain-containing protein</fullName>
    </recommendedName>
</protein>
<keyword evidence="3" id="KW-0812">Transmembrane</keyword>
<gene>
    <name evidence="5" type="ORF">QE367_000448</name>
</gene>
<evidence type="ECO:0000313" key="6">
    <source>
        <dbReference type="Proteomes" id="UP001260188"/>
    </source>
</evidence>
<sequence length="370" mass="37854">MNDLPTLDDRRIDAIEEALFADIARERAEARARDDLSVSQRRRRRRTWWGATGAAAAVIVVAAAIAPQLTSSSGGASSASPASEPGWTIGSLEDGGVSSDGGSSEAAPEPFVLDDSGAAISGSRAETGAAVNGREVVATASASVVVSDPRAAAESIADAAVAAGGYVESMSLGDGAPAPLDGVATWPRPSGTAWVSVRVPATSLEDAIAGLSDVGEVESSQVSRDDVTTQTTDLRARVAAGQASVERLTELMGQAGSVADLIAAESALAERQADLDSLQQQLTALESQVALSSLTVQLQVPAEKVDADPAGFGDGLATGWNGLIATFNGIVVGLGFLLPWLAVIGLTAALIWLVVSTTRRRRARRESPES</sequence>
<accession>A0ABU1HX80</accession>
<dbReference type="EMBL" id="JAVIZA010000001">
    <property type="protein sequence ID" value="MDR6166244.1"/>
    <property type="molecule type" value="Genomic_DNA"/>
</dbReference>
<feature type="domain" description="DUF4349" evidence="4">
    <location>
        <begin position="134"/>
        <end position="352"/>
    </location>
</feature>
<keyword evidence="3" id="KW-0472">Membrane</keyword>
<evidence type="ECO:0000256" key="3">
    <source>
        <dbReference type="SAM" id="Phobius"/>
    </source>
</evidence>
<feature type="transmembrane region" description="Helical" evidence="3">
    <location>
        <begin position="47"/>
        <end position="66"/>
    </location>
</feature>
<dbReference type="Proteomes" id="UP001260188">
    <property type="component" value="Unassembled WGS sequence"/>
</dbReference>
<dbReference type="InterPro" id="IPR025645">
    <property type="entry name" value="DUF4349"/>
</dbReference>
<feature type="transmembrane region" description="Helical" evidence="3">
    <location>
        <begin position="330"/>
        <end position="355"/>
    </location>
</feature>
<dbReference type="Pfam" id="PF14257">
    <property type="entry name" value="DUF4349"/>
    <property type="match status" value="1"/>
</dbReference>
<feature type="compositionally biased region" description="Low complexity" evidence="2">
    <location>
        <begin position="71"/>
        <end position="105"/>
    </location>
</feature>